<dbReference type="GO" id="GO:0005737">
    <property type="term" value="C:cytoplasm"/>
    <property type="evidence" value="ECO:0007669"/>
    <property type="project" value="TreeGrafter"/>
</dbReference>
<dbReference type="Gene3D" id="2.60.40.790">
    <property type="match status" value="1"/>
</dbReference>
<evidence type="ECO:0000313" key="3">
    <source>
        <dbReference type="Proteomes" id="UP000221165"/>
    </source>
</evidence>
<evidence type="ECO:0000259" key="1">
    <source>
        <dbReference type="PROSITE" id="PS51203"/>
    </source>
</evidence>
<dbReference type="PROSITE" id="PS51203">
    <property type="entry name" value="CS"/>
    <property type="match status" value="1"/>
</dbReference>
<dbReference type="RefSeq" id="XP_067920988.1">
    <property type="nucleotide sequence ID" value="XM_068067040.1"/>
</dbReference>
<dbReference type="SUPFAM" id="SSF49764">
    <property type="entry name" value="HSP20-like chaperones"/>
    <property type="match status" value="1"/>
</dbReference>
<dbReference type="VEuPathDB" id="ToxoDB:CSUI_006890"/>
<proteinExistence type="predicted"/>
<dbReference type="OrthoDB" id="515366at2759"/>
<organism evidence="2 3">
    <name type="scientific">Cystoisospora suis</name>
    <dbReference type="NCBI Taxonomy" id="483139"/>
    <lineage>
        <taxon>Eukaryota</taxon>
        <taxon>Sar</taxon>
        <taxon>Alveolata</taxon>
        <taxon>Apicomplexa</taxon>
        <taxon>Conoidasida</taxon>
        <taxon>Coccidia</taxon>
        <taxon>Eucoccidiorida</taxon>
        <taxon>Eimeriorina</taxon>
        <taxon>Sarcocystidae</taxon>
        <taxon>Cystoisospora</taxon>
    </lineage>
</organism>
<reference evidence="2 3" key="1">
    <citation type="journal article" date="2017" name="Int. J. Parasitol.">
        <title>The genome of the protozoan parasite Cystoisospora suis and a reverse vaccinology approach to identify vaccine candidates.</title>
        <authorList>
            <person name="Palmieri N."/>
            <person name="Shrestha A."/>
            <person name="Ruttkowski B."/>
            <person name="Beck T."/>
            <person name="Vogl C."/>
            <person name="Tomley F."/>
            <person name="Blake D.P."/>
            <person name="Joachim A."/>
        </authorList>
    </citation>
    <scope>NUCLEOTIDE SEQUENCE [LARGE SCALE GENOMIC DNA]</scope>
    <source>
        <strain evidence="2 3">Wien I</strain>
    </source>
</reference>
<keyword evidence="3" id="KW-1185">Reference proteome</keyword>
<dbReference type="InterPro" id="IPR007052">
    <property type="entry name" value="CS_dom"/>
</dbReference>
<dbReference type="GO" id="GO:0006457">
    <property type="term" value="P:protein folding"/>
    <property type="evidence" value="ECO:0007669"/>
    <property type="project" value="TreeGrafter"/>
</dbReference>
<dbReference type="Gene3D" id="1.20.5.740">
    <property type="entry name" value="Single helix bin"/>
    <property type="match status" value="1"/>
</dbReference>
<dbReference type="GO" id="GO:0051082">
    <property type="term" value="F:unfolded protein binding"/>
    <property type="evidence" value="ECO:0007669"/>
    <property type="project" value="TreeGrafter"/>
</dbReference>
<dbReference type="AlphaFoldDB" id="A0A2C6KSW3"/>
<protein>
    <submittedName>
        <fullName evidence="2">Nuclear movement protein domain containing protein</fullName>
    </submittedName>
</protein>
<feature type="domain" description="CS" evidence="1">
    <location>
        <begin position="23"/>
        <end position="111"/>
    </location>
</feature>
<dbReference type="InterPro" id="IPR037898">
    <property type="entry name" value="NudC_fam"/>
</dbReference>
<dbReference type="Pfam" id="PF04969">
    <property type="entry name" value="CS"/>
    <property type="match status" value="1"/>
</dbReference>
<dbReference type="Proteomes" id="UP000221165">
    <property type="component" value="Unassembled WGS sequence"/>
</dbReference>
<dbReference type="CDD" id="cd06467">
    <property type="entry name" value="p23_NUDC_like"/>
    <property type="match status" value="1"/>
</dbReference>
<dbReference type="PANTHER" id="PTHR12356">
    <property type="entry name" value="NUCLEAR MOVEMENT PROTEIN NUDC"/>
    <property type="match status" value="1"/>
</dbReference>
<dbReference type="InterPro" id="IPR008978">
    <property type="entry name" value="HSP20-like_chaperone"/>
</dbReference>
<sequence>MDANDLLRKAESSARGRRPFYDQGRLVYEWEQSLDEVHLYLKQPEGIKAKDMDIDITPTSLRVGIRGRPPLFSAPTESTVNVDSSLWMIEDGELHILLCKMKKGEVWSAALRGHGGALDPFSQAIQVRDSVVAHERCAAAVQQEVQKKMMLERFQEENPGFDFSSATFTGNAPDPRTFMGGISYK</sequence>
<dbReference type="GeneID" id="94430251"/>
<dbReference type="EMBL" id="MIGC01003542">
    <property type="protein sequence ID" value="PHJ19286.1"/>
    <property type="molecule type" value="Genomic_DNA"/>
</dbReference>
<evidence type="ECO:0000313" key="2">
    <source>
        <dbReference type="EMBL" id="PHJ19286.1"/>
    </source>
</evidence>
<dbReference type="PANTHER" id="PTHR12356:SF18">
    <property type="entry name" value="NUDC DOMAIN-CONTAINING PROTEIN 2"/>
    <property type="match status" value="1"/>
</dbReference>
<comment type="caution">
    <text evidence="2">The sequence shown here is derived from an EMBL/GenBank/DDBJ whole genome shotgun (WGS) entry which is preliminary data.</text>
</comment>
<gene>
    <name evidence="2" type="ORF">CSUI_006890</name>
</gene>
<accession>A0A2C6KSW3</accession>
<name>A0A2C6KSW3_9APIC</name>